<feature type="transmembrane region" description="Helical" evidence="1">
    <location>
        <begin position="442"/>
        <end position="461"/>
    </location>
</feature>
<dbReference type="InterPro" id="IPR001466">
    <property type="entry name" value="Beta-lactam-related"/>
</dbReference>
<evidence type="ECO:0000259" key="3">
    <source>
        <dbReference type="Pfam" id="PF00144"/>
    </source>
</evidence>
<dbReference type="PANTHER" id="PTHR46825">
    <property type="entry name" value="D-ALANYL-D-ALANINE-CARBOXYPEPTIDASE/ENDOPEPTIDASE AMPH"/>
    <property type="match status" value="1"/>
</dbReference>
<keyword evidence="1" id="KW-0812">Transmembrane</keyword>
<gene>
    <name evidence="4" type="ORF">GRI65_10990</name>
</gene>
<keyword evidence="1" id="KW-0472">Membrane</keyword>
<evidence type="ECO:0000256" key="1">
    <source>
        <dbReference type="SAM" id="Phobius"/>
    </source>
</evidence>
<keyword evidence="1" id="KW-1133">Transmembrane helix</keyword>
<dbReference type="Proteomes" id="UP000431922">
    <property type="component" value="Unassembled WGS sequence"/>
</dbReference>
<sequence length="470" mass="50167">MRSLFIILALILAGSLQASAPNLAVEKFVDVEWPASGAPGFAYAIVDQGEIRSNVRGVVLAGADEAVTPDTPFLIGSITKSFTALAIMQLAEQGQIDLDARIDSYLDPFTGRASGTVTVRQLLSHTSGYSTVQGNALHSDRTARTGELGEHVVSIAQWDTVHTPGTVWEYSNANYQVLGALIEEMSGEDYATYVESKILAPLQMGHSSVFGGGSAGRVATGHRPWFGGHQQYNADITERANAPAGGIISSANDMAAYLAMMVNGEDDIISAASKAEMVRPASNASPFYGLGWFINTEAGTAFHGGLMPGTETLATILPSERKGVVVLVNANGGIGFGENLQLRNGVTAKALDLEYSGEGSRLWPKFTYLLVMLLPLFFMTSIVWAWFARKKLAAKSGVLGLFSLWLPLVAMFVLAGVLMFVVPNLFGGSLGTLLLYQPDFTTAMVSAAITAPLWATFRLVVAYRERSGPR</sequence>
<keyword evidence="2" id="KW-0732">Signal</keyword>
<dbReference type="InterPro" id="IPR012338">
    <property type="entry name" value="Beta-lactam/transpept-like"/>
</dbReference>
<keyword evidence="5" id="KW-1185">Reference proteome</keyword>
<keyword evidence="4" id="KW-0378">Hydrolase</keyword>
<comment type="caution">
    <text evidence="4">The sequence shown here is derived from an EMBL/GenBank/DDBJ whole genome shotgun (WGS) entry which is preliminary data.</text>
</comment>
<evidence type="ECO:0000313" key="5">
    <source>
        <dbReference type="Proteomes" id="UP000431922"/>
    </source>
</evidence>
<name>A0A845B129_9SPHN</name>
<evidence type="ECO:0000256" key="2">
    <source>
        <dbReference type="SAM" id="SignalP"/>
    </source>
</evidence>
<dbReference type="Pfam" id="PF00144">
    <property type="entry name" value="Beta-lactamase"/>
    <property type="match status" value="1"/>
</dbReference>
<dbReference type="GO" id="GO:0016787">
    <property type="term" value="F:hydrolase activity"/>
    <property type="evidence" value="ECO:0007669"/>
    <property type="project" value="UniProtKB-KW"/>
</dbReference>
<organism evidence="4 5">
    <name type="scientific">Allopontixanthobacter sediminis</name>
    <dbReference type="NCBI Taxonomy" id="1689985"/>
    <lineage>
        <taxon>Bacteria</taxon>
        <taxon>Pseudomonadati</taxon>
        <taxon>Pseudomonadota</taxon>
        <taxon>Alphaproteobacteria</taxon>
        <taxon>Sphingomonadales</taxon>
        <taxon>Erythrobacteraceae</taxon>
        <taxon>Allopontixanthobacter</taxon>
    </lineage>
</organism>
<reference evidence="4 5" key="1">
    <citation type="submission" date="2019-12" db="EMBL/GenBank/DDBJ databases">
        <title>Genomic-based taxomic classification of the family Erythrobacteraceae.</title>
        <authorList>
            <person name="Xu L."/>
        </authorList>
    </citation>
    <scope>NUCLEOTIDE SEQUENCE [LARGE SCALE GENOMIC DNA]</scope>
    <source>
        <strain evidence="4 5">KCTC 42453</strain>
    </source>
</reference>
<dbReference type="AlphaFoldDB" id="A0A845B129"/>
<dbReference type="OrthoDB" id="9804448at2"/>
<dbReference type="InterPro" id="IPR050491">
    <property type="entry name" value="AmpC-like"/>
</dbReference>
<feature type="domain" description="Beta-lactamase-related" evidence="3">
    <location>
        <begin position="35"/>
        <end position="336"/>
    </location>
</feature>
<feature type="signal peptide" evidence="2">
    <location>
        <begin position="1"/>
        <end position="20"/>
    </location>
</feature>
<feature type="transmembrane region" description="Helical" evidence="1">
    <location>
        <begin position="399"/>
        <end position="422"/>
    </location>
</feature>
<feature type="chain" id="PRO_5032772615" evidence="2">
    <location>
        <begin position="21"/>
        <end position="470"/>
    </location>
</feature>
<dbReference type="EMBL" id="WTYL01000003">
    <property type="protein sequence ID" value="MXP44981.1"/>
    <property type="molecule type" value="Genomic_DNA"/>
</dbReference>
<dbReference type="SUPFAM" id="SSF56601">
    <property type="entry name" value="beta-lactamase/transpeptidase-like"/>
    <property type="match status" value="1"/>
</dbReference>
<proteinExistence type="predicted"/>
<evidence type="ECO:0000313" key="4">
    <source>
        <dbReference type="EMBL" id="MXP44981.1"/>
    </source>
</evidence>
<feature type="transmembrane region" description="Helical" evidence="1">
    <location>
        <begin position="366"/>
        <end position="387"/>
    </location>
</feature>
<dbReference type="Gene3D" id="3.40.710.10">
    <property type="entry name" value="DD-peptidase/beta-lactamase superfamily"/>
    <property type="match status" value="1"/>
</dbReference>
<accession>A0A845B129</accession>
<protein>
    <submittedName>
        <fullName evidence="4">Serine hydrolase</fullName>
    </submittedName>
</protein>
<dbReference type="PANTHER" id="PTHR46825:SF9">
    <property type="entry name" value="BETA-LACTAMASE-RELATED DOMAIN-CONTAINING PROTEIN"/>
    <property type="match status" value="1"/>
</dbReference>